<evidence type="ECO:0000259" key="5">
    <source>
        <dbReference type="PROSITE" id="PS50977"/>
    </source>
</evidence>
<evidence type="ECO:0000256" key="4">
    <source>
        <dbReference type="PROSITE-ProRule" id="PRU00335"/>
    </source>
</evidence>
<evidence type="ECO:0000256" key="2">
    <source>
        <dbReference type="ARBA" id="ARBA00023125"/>
    </source>
</evidence>
<dbReference type="InterPro" id="IPR036271">
    <property type="entry name" value="Tet_transcr_reg_TetR-rel_C_sf"/>
</dbReference>
<dbReference type="PANTHER" id="PTHR30055">
    <property type="entry name" value="HTH-TYPE TRANSCRIPTIONAL REGULATOR RUTR"/>
    <property type="match status" value="1"/>
</dbReference>
<proteinExistence type="predicted"/>
<dbReference type="InterPro" id="IPR050109">
    <property type="entry name" value="HTH-type_TetR-like_transc_reg"/>
</dbReference>
<feature type="DNA-binding region" description="H-T-H motif" evidence="4">
    <location>
        <begin position="37"/>
        <end position="56"/>
    </location>
</feature>
<dbReference type="InterPro" id="IPR009057">
    <property type="entry name" value="Homeodomain-like_sf"/>
</dbReference>
<keyword evidence="1" id="KW-0805">Transcription regulation</keyword>
<evidence type="ECO:0000256" key="1">
    <source>
        <dbReference type="ARBA" id="ARBA00023015"/>
    </source>
</evidence>
<evidence type="ECO:0000313" key="6">
    <source>
        <dbReference type="EMBL" id="MTG90206.1"/>
    </source>
</evidence>
<gene>
    <name evidence="6" type="ORF">GJV82_14845</name>
</gene>
<reference evidence="6 7" key="1">
    <citation type="submission" date="2019-11" db="EMBL/GenBank/DDBJ databases">
        <title>Cellulosimicrobium composti sp. nov. isolated from a compost.</title>
        <authorList>
            <person name="Yang Y."/>
        </authorList>
    </citation>
    <scope>NUCLEOTIDE SEQUENCE [LARGE SCALE GENOMIC DNA]</scope>
    <source>
        <strain evidence="6 7">BIT-GX5</strain>
    </source>
</reference>
<organism evidence="6 7">
    <name type="scientific">Cellulosimicrobium composti</name>
    <dbReference type="NCBI Taxonomy" id="2672572"/>
    <lineage>
        <taxon>Bacteria</taxon>
        <taxon>Bacillati</taxon>
        <taxon>Actinomycetota</taxon>
        <taxon>Actinomycetes</taxon>
        <taxon>Micrococcales</taxon>
        <taxon>Promicromonosporaceae</taxon>
        <taxon>Cellulosimicrobium</taxon>
    </lineage>
</organism>
<dbReference type="PRINTS" id="PR00455">
    <property type="entry name" value="HTHTETR"/>
</dbReference>
<dbReference type="EMBL" id="WMKA01000041">
    <property type="protein sequence ID" value="MTG90206.1"/>
    <property type="molecule type" value="Genomic_DNA"/>
</dbReference>
<dbReference type="Pfam" id="PF00440">
    <property type="entry name" value="TetR_N"/>
    <property type="match status" value="1"/>
</dbReference>
<protein>
    <submittedName>
        <fullName evidence="6">TetR family transcriptional regulator</fullName>
    </submittedName>
</protein>
<dbReference type="Proteomes" id="UP000440668">
    <property type="component" value="Unassembled WGS sequence"/>
</dbReference>
<accession>A0A6N7ZLB4</accession>
<dbReference type="GO" id="GO:0000976">
    <property type="term" value="F:transcription cis-regulatory region binding"/>
    <property type="evidence" value="ECO:0007669"/>
    <property type="project" value="TreeGrafter"/>
</dbReference>
<feature type="domain" description="HTH tetR-type" evidence="5">
    <location>
        <begin position="15"/>
        <end position="74"/>
    </location>
</feature>
<dbReference type="SUPFAM" id="SSF48498">
    <property type="entry name" value="Tetracyclin repressor-like, C-terminal domain"/>
    <property type="match status" value="1"/>
</dbReference>
<keyword evidence="2 4" id="KW-0238">DNA-binding</keyword>
<dbReference type="AlphaFoldDB" id="A0A6N7ZLB4"/>
<comment type="caution">
    <text evidence="6">The sequence shown here is derived from an EMBL/GenBank/DDBJ whole genome shotgun (WGS) entry which is preliminary data.</text>
</comment>
<evidence type="ECO:0000313" key="7">
    <source>
        <dbReference type="Proteomes" id="UP000440668"/>
    </source>
</evidence>
<dbReference type="PANTHER" id="PTHR30055:SF234">
    <property type="entry name" value="HTH-TYPE TRANSCRIPTIONAL REGULATOR BETI"/>
    <property type="match status" value="1"/>
</dbReference>
<dbReference type="SUPFAM" id="SSF46689">
    <property type="entry name" value="Homeodomain-like"/>
    <property type="match status" value="1"/>
</dbReference>
<dbReference type="Gene3D" id="1.10.357.10">
    <property type="entry name" value="Tetracycline Repressor, domain 2"/>
    <property type="match status" value="1"/>
</dbReference>
<dbReference type="PROSITE" id="PS50977">
    <property type="entry name" value="HTH_TETR_2"/>
    <property type="match status" value="1"/>
</dbReference>
<dbReference type="GO" id="GO:0003700">
    <property type="term" value="F:DNA-binding transcription factor activity"/>
    <property type="evidence" value="ECO:0007669"/>
    <property type="project" value="TreeGrafter"/>
</dbReference>
<name>A0A6N7ZLB4_9MICO</name>
<evidence type="ECO:0000256" key="3">
    <source>
        <dbReference type="ARBA" id="ARBA00023163"/>
    </source>
</evidence>
<dbReference type="InterPro" id="IPR001647">
    <property type="entry name" value="HTH_TetR"/>
</dbReference>
<keyword evidence="3" id="KW-0804">Transcription</keyword>
<sequence length="197" mass="21042">MGAPAMPGPSRRDVVRNRARLLAAARELFVAEGFDVPAAAIARRAHVGTATLYRHFATRSDLVDAVFDAEVRHCLALLEAVEVDAPWDGVRRALEAVAELEVAAPGFAGSLLAENRETPLMTTFQRAVRTHLSTLAERLRGESDARPDLGGSDLLLALTAVRAVAVADRPEAVRHARRFVDLIIEGMRTSSAGGASG</sequence>